<accession>A0A7Y0EHY6</accession>
<dbReference type="EMBL" id="JABBNI010000025">
    <property type="protein sequence ID" value="NMM63726.1"/>
    <property type="molecule type" value="Genomic_DNA"/>
</dbReference>
<dbReference type="PANTHER" id="PTHR30154:SF53">
    <property type="entry name" value="HTH-TYPE TRANSCRIPTIONAL REGULATOR LRPC"/>
    <property type="match status" value="1"/>
</dbReference>
<dbReference type="InterPro" id="IPR011008">
    <property type="entry name" value="Dimeric_a/b-barrel"/>
</dbReference>
<keyword evidence="1" id="KW-0805">Transcription regulation</keyword>
<dbReference type="PROSITE" id="PS50956">
    <property type="entry name" value="HTH_ASNC_2"/>
    <property type="match status" value="1"/>
</dbReference>
<evidence type="ECO:0000256" key="2">
    <source>
        <dbReference type="ARBA" id="ARBA00023125"/>
    </source>
</evidence>
<comment type="caution">
    <text evidence="5">The sequence shown here is derived from an EMBL/GenBank/DDBJ whole genome shotgun (WGS) entry which is preliminary data.</text>
</comment>
<dbReference type="Pfam" id="PF01037">
    <property type="entry name" value="AsnC_trans_reg"/>
    <property type="match status" value="1"/>
</dbReference>
<dbReference type="PANTHER" id="PTHR30154">
    <property type="entry name" value="LEUCINE-RESPONSIVE REGULATORY PROTEIN"/>
    <property type="match status" value="1"/>
</dbReference>
<keyword evidence="2" id="KW-0238">DNA-binding</keyword>
<dbReference type="SUPFAM" id="SSF46785">
    <property type="entry name" value="Winged helix' DNA-binding domain"/>
    <property type="match status" value="1"/>
</dbReference>
<dbReference type="Proteomes" id="UP000537131">
    <property type="component" value="Unassembled WGS sequence"/>
</dbReference>
<dbReference type="SMART" id="SM00344">
    <property type="entry name" value="HTH_ASNC"/>
    <property type="match status" value="1"/>
</dbReference>
<dbReference type="GO" id="GO:0043200">
    <property type="term" value="P:response to amino acid"/>
    <property type="evidence" value="ECO:0007669"/>
    <property type="project" value="TreeGrafter"/>
</dbReference>
<evidence type="ECO:0000259" key="4">
    <source>
        <dbReference type="PROSITE" id="PS50956"/>
    </source>
</evidence>
<dbReference type="Gene3D" id="1.10.10.10">
    <property type="entry name" value="Winged helix-like DNA-binding domain superfamily/Winged helix DNA-binding domain"/>
    <property type="match status" value="1"/>
</dbReference>
<dbReference type="InterPro" id="IPR000485">
    <property type="entry name" value="AsnC-type_HTH_dom"/>
</dbReference>
<dbReference type="AlphaFoldDB" id="A0A7Y0EHY6"/>
<dbReference type="FunFam" id="1.10.10.10:FF:000186">
    <property type="entry name" value="AsnC family transcriptional regulator"/>
    <property type="match status" value="1"/>
</dbReference>
<sequence>MDITDYKIIEILLEDGRISMKELAQKVSLSAPAVTERIKRLEDANIISGYKAIINYEKLGKNINVLINLDMKVQNTKKFMEFISTEHSIVECHHVTGPYCKILKARLASIVELEKLVEKIQRFGNTETFIILSSVVKDKVEVDLKCDQVQS</sequence>
<dbReference type="InterPro" id="IPR019887">
    <property type="entry name" value="Tscrpt_reg_AsnC/Lrp_C"/>
</dbReference>
<keyword evidence="3" id="KW-0804">Transcription</keyword>
<evidence type="ECO:0000256" key="1">
    <source>
        <dbReference type="ARBA" id="ARBA00023015"/>
    </source>
</evidence>
<evidence type="ECO:0000313" key="5">
    <source>
        <dbReference type="EMBL" id="NMM63726.1"/>
    </source>
</evidence>
<keyword evidence="6" id="KW-1185">Reference proteome</keyword>
<dbReference type="InterPro" id="IPR011991">
    <property type="entry name" value="ArsR-like_HTH"/>
</dbReference>
<dbReference type="GO" id="GO:0043565">
    <property type="term" value="F:sequence-specific DNA binding"/>
    <property type="evidence" value="ECO:0007669"/>
    <property type="project" value="InterPro"/>
</dbReference>
<dbReference type="RefSeq" id="WP_169298310.1">
    <property type="nucleotide sequence ID" value="NZ_JABBNI010000025.1"/>
</dbReference>
<evidence type="ECO:0000256" key="3">
    <source>
        <dbReference type="ARBA" id="ARBA00023163"/>
    </source>
</evidence>
<dbReference type="CDD" id="cd00090">
    <property type="entry name" value="HTH_ARSR"/>
    <property type="match status" value="1"/>
</dbReference>
<dbReference type="PRINTS" id="PR00033">
    <property type="entry name" value="HTHASNC"/>
</dbReference>
<feature type="domain" description="HTH asnC-type" evidence="4">
    <location>
        <begin position="1"/>
        <end position="62"/>
    </location>
</feature>
<gene>
    <name evidence="5" type="ORF">HBE96_13800</name>
</gene>
<name>A0A7Y0EHY6_9CLOT</name>
<dbReference type="Gene3D" id="3.30.70.920">
    <property type="match status" value="1"/>
</dbReference>
<dbReference type="Pfam" id="PF13412">
    <property type="entry name" value="HTH_24"/>
    <property type="match status" value="1"/>
</dbReference>
<dbReference type="SUPFAM" id="SSF54909">
    <property type="entry name" value="Dimeric alpha+beta barrel"/>
    <property type="match status" value="1"/>
</dbReference>
<proteinExistence type="predicted"/>
<evidence type="ECO:0000313" key="6">
    <source>
        <dbReference type="Proteomes" id="UP000537131"/>
    </source>
</evidence>
<protein>
    <submittedName>
        <fullName evidence="5">Lrp/AsnC family transcriptional regulator</fullName>
    </submittedName>
</protein>
<organism evidence="5 6">
    <name type="scientific">Clostridium muellerianum</name>
    <dbReference type="NCBI Taxonomy" id="2716538"/>
    <lineage>
        <taxon>Bacteria</taxon>
        <taxon>Bacillati</taxon>
        <taxon>Bacillota</taxon>
        <taxon>Clostridia</taxon>
        <taxon>Eubacteriales</taxon>
        <taxon>Clostridiaceae</taxon>
        <taxon>Clostridium</taxon>
    </lineage>
</organism>
<reference evidence="5 6" key="1">
    <citation type="submission" date="2020-06" db="EMBL/GenBank/DDBJ databases">
        <title>Complete Genome Sequence of Clostridium muelleri sp. nov. P21T, an Acid-Alcohol Producing Acetogen Isolated from Old Hay.</title>
        <authorList>
            <person name="Duncan K.E."/>
            <person name="Tanner R.S."/>
        </authorList>
    </citation>
    <scope>NUCLEOTIDE SEQUENCE [LARGE SCALE GENOMIC DNA]</scope>
    <source>
        <strain evidence="5 6">P21</strain>
    </source>
</reference>
<dbReference type="InterPro" id="IPR019888">
    <property type="entry name" value="Tscrpt_reg_AsnC-like"/>
</dbReference>
<dbReference type="InterPro" id="IPR036388">
    <property type="entry name" value="WH-like_DNA-bd_sf"/>
</dbReference>
<dbReference type="GO" id="GO:0005829">
    <property type="term" value="C:cytosol"/>
    <property type="evidence" value="ECO:0007669"/>
    <property type="project" value="TreeGrafter"/>
</dbReference>
<dbReference type="InterPro" id="IPR036390">
    <property type="entry name" value="WH_DNA-bd_sf"/>
</dbReference>